<dbReference type="Gene3D" id="3.30.2350.10">
    <property type="entry name" value="Pseudouridine synthase"/>
    <property type="match status" value="1"/>
</dbReference>
<dbReference type="EC" id="5.4.99.25" evidence="5"/>
<feature type="active site" description="Nucleophile" evidence="5">
    <location>
        <position position="47"/>
    </location>
</feature>
<keyword evidence="4 5" id="KW-0413">Isomerase</keyword>
<evidence type="ECO:0000256" key="5">
    <source>
        <dbReference type="HAMAP-Rule" id="MF_01080"/>
    </source>
</evidence>
<comment type="similarity">
    <text evidence="2 5">Belongs to the pseudouridine synthase TruB family. Type 1 subfamily.</text>
</comment>
<dbReference type="RefSeq" id="WP_151120573.1">
    <property type="nucleotide sequence ID" value="NZ_CP042582.1"/>
</dbReference>
<name>A0A5J6N5V9_9PROT</name>
<gene>
    <name evidence="5 8" type="primary">truB</name>
    <name evidence="8" type="ORF">FRZ61_52550</name>
</gene>
<sequence length="308" mass="33073">MARRRKGQPISGWVVLDKPLGMTSTQAVSAVRRLFDANKAGHGGTLDPLATGLLPIALGEATKTVPYVMDGRKIYRFTVRWGEARSTDDAEGPVTATSDRRPGQAEIEAVLPRFQGEIDQVPPAFSAIKVEGERAYDLARAGEAVDLAPRRVWIERLELVRQLDADHAEFEAETGKGVYMRSLARDLALALGTVGHVSALRRIAVGPFTESQAISLESLKALGHIPPASGHLLPVEAALDDIPALPLTDAEALRLRSGQSVGLLRASDRERLGAIRSGDLVCAMAGGKPVALARWEAGDLRPVRVLHL</sequence>
<dbReference type="PANTHER" id="PTHR13767:SF2">
    <property type="entry name" value="PSEUDOURIDYLATE SYNTHASE TRUB1"/>
    <property type="match status" value="1"/>
</dbReference>
<dbReference type="PANTHER" id="PTHR13767">
    <property type="entry name" value="TRNA-PSEUDOURIDINE SYNTHASE"/>
    <property type="match status" value="1"/>
</dbReference>
<organism evidence="8 9">
    <name type="scientific">Hypericibacter adhaerens</name>
    <dbReference type="NCBI Taxonomy" id="2602016"/>
    <lineage>
        <taxon>Bacteria</taxon>
        <taxon>Pseudomonadati</taxon>
        <taxon>Pseudomonadota</taxon>
        <taxon>Alphaproteobacteria</taxon>
        <taxon>Rhodospirillales</taxon>
        <taxon>Dongiaceae</taxon>
        <taxon>Hypericibacter</taxon>
    </lineage>
</organism>
<evidence type="ECO:0000313" key="8">
    <source>
        <dbReference type="EMBL" id="QEX25308.1"/>
    </source>
</evidence>
<dbReference type="InterPro" id="IPR014780">
    <property type="entry name" value="tRNA_psdUridine_synth_TruB"/>
</dbReference>
<dbReference type="InterPro" id="IPR002501">
    <property type="entry name" value="PsdUridine_synth_N"/>
</dbReference>
<reference evidence="8 9" key="1">
    <citation type="submission" date="2019-08" db="EMBL/GenBank/DDBJ databases">
        <title>Hyperibacter terrae gen. nov., sp. nov. and Hyperibacter viscosus sp. nov., two new members in the family Rhodospirillaceae isolated from the rhizosphere of Hypericum perforatum.</title>
        <authorList>
            <person name="Noviana Z."/>
        </authorList>
    </citation>
    <scope>NUCLEOTIDE SEQUENCE [LARGE SCALE GENOMIC DNA]</scope>
    <source>
        <strain evidence="8 9">R5959</strain>
    </source>
</reference>
<evidence type="ECO:0000256" key="4">
    <source>
        <dbReference type="ARBA" id="ARBA00023235"/>
    </source>
</evidence>
<comment type="catalytic activity">
    <reaction evidence="1 5">
        <text>uridine(55) in tRNA = pseudouridine(55) in tRNA</text>
        <dbReference type="Rhea" id="RHEA:42532"/>
        <dbReference type="Rhea" id="RHEA-COMP:10101"/>
        <dbReference type="Rhea" id="RHEA-COMP:10102"/>
        <dbReference type="ChEBI" id="CHEBI:65314"/>
        <dbReference type="ChEBI" id="CHEBI:65315"/>
        <dbReference type="EC" id="5.4.99.25"/>
    </reaction>
</comment>
<dbReference type="SUPFAM" id="SSF55120">
    <property type="entry name" value="Pseudouridine synthase"/>
    <property type="match status" value="1"/>
</dbReference>
<dbReference type="KEGG" id="hadh:FRZ61_52550"/>
<accession>A0A5J6N5V9</accession>
<dbReference type="EMBL" id="CP042582">
    <property type="protein sequence ID" value="QEX25308.1"/>
    <property type="molecule type" value="Genomic_DNA"/>
</dbReference>
<evidence type="ECO:0000313" key="9">
    <source>
        <dbReference type="Proteomes" id="UP000325797"/>
    </source>
</evidence>
<evidence type="ECO:0000256" key="2">
    <source>
        <dbReference type="ARBA" id="ARBA00005642"/>
    </source>
</evidence>
<dbReference type="OrthoDB" id="9802309at2"/>
<proteinExistence type="inferred from homology"/>
<dbReference type="GO" id="GO:0031119">
    <property type="term" value="P:tRNA pseudouridine synthesis"/>
    <property type="evidence" value="ECO:0007669"/>
    <property type="project" value="UniProtKB-UniRule"/>
</dbReference>
<dbReference type="CDD" id="cd02573">
    <property type="entry name" value="PseudoU_synth_EcTruB"/>
    <property type="match status" value="1"/>
</dbReference>
<evidence type="ECO:0000259" key="6">
    <source>
        <dbReference type="Pfam" id="PF01509"/>
    </source>
</evidence>
<comment type="function">
    <text evidence="5">Responsible for synthesis of pseudouridine from uracil-55 in the psi GC loop of transfer RNAs.</text>
</comment>
<dbReference type="Pfam" id="PF16198">
    <property type="entry name" value="TruB_C_2"/>
    <property type="match status" value="1"/>
</dbReference>
<evidence type="ECO:0000256" key="3">
    <source>
        <dbReference type="ARBA" id="ARBA00022694"/>
    </source>
</evidence>
<protein>
    <recommendedName>
        <fullName evidence="5">tRNA pseudouridine synthase B</fullName>
        <ecNumber evidence="5">5.4.99.25</ecNumber>
    </recommendedName>
    <alternativeName>
        <fullName evidence="5">tRNA pseudouridine(55) synthase</fullName>
        <shortName evidence="5">Psi55 synthase</shortName>
    </alternativeName>
    <alternativeName>
        <fullName evidence="5">tRNA pseudouridylate synthase</fullName>
    </alternativeName>
    <alternativeName>
        <fullName evidence="5">tRNA-uridine isomerase</fullName>
    </alternativeName>
</protein>
<dbReference type="InterPro" id="IPR020103">
    <property type="entry name" value="PsdUridine_synth_cat_dom_sf"/>
</dbReference>
<dbReference type="Proteomes" id="UP000325797">
    <property type="component" value="Chromosome"/>
</dbReference>
<dbReference type="GO" id="GO:0160148">
    <property type="term" value="F:tRNA pseudouridine(55) synthase activity"/>
    <property type="evidence" value="ECO:0007669"/>
    <property type="project" value="UniProtKB-EC"/>
</dbReference>
<dbReference type="NCBIfam" id="TIGR00431">
    <property type="entry name" value="TruB"/>
    <property type="match status" value="1"/>
</dbReference>
<feature type="domain" description="tRNA pseudouridylate synthase B C-terminal" evidence="7">
    <location>
        <begin position="181"/>
        <end position="239"/>
    </location>
</feature>
<dbReference type="GO" id="GO:1990481">
    <property type="term" value="P:mRNA pseudouridine synthesis"/>
    <property type="evidence" value="ECO:0007669"/>
    <property type="project" value="TreeGrafter"/>
</dbReference>
<dbReference type="HAMAP" id="MF_01080">
    <property type="entry name" value="TruB_bact"/>
    <property type="match status" value="1"/>
</dbReference>
<dbReference type="Pfam" id="PF01509">
    <property type="entry name" value="TruB_N"/>
    <property type="match status" value="1"/>
</dbReference>
<evidence type="ECO:0000256" key="1">
    <source>
        <dbReference type="ARBA" id="ARBA00000385"/>
    </source>
</evidence>
<dbReference type="GO" id="GO:0003723">
    <property type="term" value="F:RNA binding"/>
    <property type="evidence" value="ECO:0007669"/>
    <property type="project" value="InterPro"/>
</dbReference>
<dbReference type="AlphaFoldDB" id="A0A5J6N5V9"/>
<dbReference type="InterPro" id="IPR032819">
    <property type="entry name" value="TruB_C"/>
</dbReference>
<feature type="domain" description="Pseudouridine synthase II N-terminal" evidence="6">
    <location>
        <begin position="32"/>
        <end position="180"/>
    </location>
</feature>
<evidence type="ECO:0000259" key="7">
    <source>
        <dbReference type="Pfam" id="PF16198"/>
    </source>
</evidence>
<keyword evidence="3 5" id="KW-0819">tRNA processing</keyword>
<keyword evidence="9" id="KW-1185">Reference proteome</keyword>